<gene>
    <name evidence="2" type="ordered locus">Theam_0302</name>
</gene>
<feature type="transmembrane region" description="Helical" evidence="1">
    <location>
        <begin position="220"/>
        <end position="246"/>
    </location>
</feature>
<feature type="transmembrane region" description="Helical" evidence="1">
    <location>
        <begin position="44"/>
        <end position="65"/>
    </location>
</feature>
<feature type="transmembrane region" description="Helical" evidence="1">
    <location>
        <begin position="129"/>
        <end position="153"/>
    </location>
</feature>
<dbReference type="HOGENOM" id="CLU_1033383_0_0_0"/>
<dbReference type="EMBL" id="CP002444">
    <property type="protein sequence ID" value="ADU96275.1"/>
    <property type="molecule type" value="Genomic_DNA"/>
</dbReference>
<organism evidence="2 3">
    <name type="scientific">Thermovibrio ammonificans (strain DSM 15698 / JCM 12110 / HB-1)</name>
    <dbReference type="NCBI Taxonomy" id="648996"/>
    <lineage>
        <taxon>Bacteria</taxon>
        <taxon>Pseudomonadati</taxon>
        <taxon>Aquificota</taxon>
        <taxon>Aquificia</taxon>
        <taxon>Desulfurobacteriales</taxon>
        <taxon>Desulfurobacteriaceae</taxon>
        <taxon>Thermovibrio</taxon>
    </lineage>
</organism>
<protein>
    <submittedName>
        <fullName evidence="2">Uncharacterized protein</fullName>
    </submittedName>
</protein>
<feature type="transmembrane region" description="Helical" evidence="1">
    <location>
        <begin position="195"/>
        <end position="214"/>
    </location>
</feature>
<feature type="transmembrane region" description="Helical" evidence="1">
    <location>
        <begin position="95"/>
        <end position="117"/>
    </location>
</feature>
<keyword evidence="1" id="KW-0472">Membrane</keyword>
<keyword evidence="1" id="KW-1133">Transmembrane helix</keyword>
<dbReference type="eggNOG" id="ENOG50341EW">
    <property type="taxonomic scope" value="Bacteria"/>
</dbReference>
<dbReference type="KEGG" id="tam:Theam_0302"/>
<dbReference type="AlphaFoldDB" id="E8T4E0"/>
<keyword evidence="3" id="KW-1185">Reference proteome</keyword>
<name>E8T4E0_THEA1</name>
<feature type="transmembrane region" description="Helical" evidence="1">
    <location>
        <begin position="7"/>
        <end position="24"/>
    </location>
</feature>
<evidence type="ECO:0000313" key="3">
    <source>
        <dbReference type="Proteomes" id="UP000006362"/>
    </source>
</evidence>
<evidence type="ECO:0000256" key="1">
    <source>
        <dbReference type="SAM" id="Phobius"/>
    </source>
</evidence>
<reference evidence="2" key="1">
    <citation type="submission" date="2011-01" db="EMBL/GenBank/DDBJ databases">
        <title>Complete sequence of chromosome of Thermovibrio ammonificans HB-1.</title>
        <authorList>
            <consortium name="US DOE Joint Genome Institute"/>
            <person name="Lucas S."/>
            <person name="Copeland A."/>
            <person name="Lapidus A."/>
            <person name="Cheng J.-F."/>
            <person name="Goodwin L."/>
            <person name="Pitluck S."/>
            <person name="Davenport K."/>
            <person name="Detter J.C."/>
            <person name="Han C."/>
            <person name="Tapia R."/>
            <person name="Land M."/>
            <person name="Hauser L."/>
            <person name="Kyrpides N."/>
            <person name="Ivanova N."/>
            <person name="Ovchinnikova G."/>
            <person name="Vetriani C."/>
            <person name="Woyke T."/>
        </authorList>
    </citation>
    <scope>NUCLEOTIDE SEQUENCE [LARGE SCALE GENOMIC DNA]</scope>
    <source>
        <strain evidence="2">HB-1</strain>
    </source>
</reference>
<evidence type="ECO:0000313" key="2">
    <source>
        <dbReference type="EMBL" id="ADU96275.1"/>
    </source>
</evidence>
<feature type="transmembrane region" description="Helical" evidence="1">
    <location>
        <begin position="72"/>
        <end position="89"/>
    </location>
</feature>
<dbReference type="STRING" id="648996.Theam_0302"/>
<feature type="transmembrane region" description="Helical" evidence="1">
    <location>
        <begin position="165"/>
        <end position="183"/>
    </location>
</feature>
<accession>E8T4E0</accession>
<dbReference type="Proteomes" id="UP000006362">
    <property type="component" value="Chromosome"/>
</dbReference>
<keyword evidence="1" id="KW-0812">Transmembrane</keyword>
<proteinExistence type="predicted"/>
<sequence>MAGERRPFFVYLLVLSGAGVLYQSPALAPTGLGLSLFVPALFNLALRGVSLPAVLFGTAVVEVLLALLNPQVALDVGYFPFLGLLFYLFKERPAAAVLSGAALLFGGSLIEELLFGLPKEVTQFKEFMALRLGIYAYTALLVSVAAYGLTLLLERRGELFFKLKFGFWTAVFFIISAAASLLLKGSAKVVSENFLIASLGFLTAQGIPVFFHFVRRFSPLMKLIIFFAVLIFPLGFLATALVLGLLDNWFDFRKLKGGEEDGSNPA</sequence>